<sequence length="428" mass="44101">MHLLSSRRWRAAAASAAVIGLMLTGCTAEETFTYTPPAQVDAPLADDTVAAMQAAVDNALVASGASGAVVGVWVPWSGSWVTAVGTEGREGKALDTDMSFRIADVTRLMTCDVLYALADRGTVKLDAAVTDYVSGVADMADSGITLLDLCNGTSGVGSSEQRVTPAWLNTPERIWAPLELAGYGLGSERVAPHTTYRDSDAGYLLLGLALERASGMSASELIAEYVTDPLDLPNTSLPGVAPAPPSSGPVVKGYYMNPVEGGYDCAAPVDITTLSSSSGFTDSGAVSNIGDLGRYVQAEAKQVLRTKETPDRFGAPLPMSPDAPSWYQATGGAIIVGSMIGQGGWTPGYATAAYSDPATGFTVAVVLNDSTAGAGFAQWLSWELAAIASKAPAAGGQTAPEFGLPFTAEQYHQTIVDNAITCAAPPAE</sequence>
<dbReference type="GO" id="GO:0004180">
    <property type="term" value="F:carboxypeptidase activity"/>
    <property type="evidence" value="ECO:0007669"/>
    <property type="project" value="UniProtKB-KW"/>
</dbReference>
<reference evidence="3 4" key="1">
    <citation type="submission" date="2015-02" db="EMBL/GenBank/DDBJ databases">
        <title>Draft genome sequences of ten Microbacterium spp. with emphasis on heavy metal contaminated environments.</title>
        <authorList>
            <person name="Corretto E."/>
        </authorList>
    </citation>
    <scope>NUCLEOTIDE SEQUENCE [LARGE SCALE GENOMIC DNA]</scope>
    <source>
        <strain evidence="3 4">BEL4b</strain>
    </source>
</reference>
<dbReference type="Pfam" id="PF00144">
    <property type="entry name" value="Beta-lactamase"/>
    <property type="match status" value="1"/>
</dbReference>
<dbReference type="SUPFAM" id="SSF56601">
    <property type="entry name" value="beta-lactamase/transpeptidase-like"/>
    <property type="match status" value="1"/>
</dbReference>
<dbReference type="OrthoDB" id="3174977at2"/>
<dbReference type="PANTHER" id="PTHR46825">
    <property type="entry name" value="D-ALANYL-D-ALANINE-CARBOXYPEPTIDASE/ENDOPEPTIDASE AMPH"/>
    <property type="match status" value="1"/>
</dbReference>
<organism evidence="3 4">
    <name type="scientific">Microbacterium oxydans</name>
    <dbReference type="NCBI Taxonomy" id="82380"/>
    <lineage>
        <taxon>Bacteria</taxon>
        <taxon>Bacillati</taxon>
        <taxon>Actinomycetota</taxon>
        <taxon>Actinomycetes</taxon>
        <taxon>Micrococcales</taxon>
        <taxon>Microbacteriaceae</taxon>
        <taxon>Microbacterium</taxon>
    </lineage>
</organism>
<dbReference type="EC" id="3.4.-.-" evidence="3"/>
<evidence type="ECO:0000256" key="1">
    <source>
        <dbReference type="SAM" id="SignalP"/>
    </source>
</evidence>
<proteinExistence type="predicted"/>
<dbReference type="InterPro" id="IPR012338">
    <property type="entry name" value="Beta-lactam/transpept-like"/>
</dbReference>
<keyword evidence="3" id="KW-0121">Carboxypeptidase</keyword>
<evidence type="ECO:0000259" key="2">
    <source>
        <dbReference type="Pfam" id="PF00144"/>
    </source>
</evidence>
<comment type="caution">
    <text evidence="3">The sequence shown here is derived from an EMBL/GenBank/DDBJ whole genome shotgun (WGS) entry which is preliminary data.</text>
</comment>
<dbReference type="AlphaFoldDB" id="A0A0F0LAN5"/>
<feature type="signal peptide" evidence="1">
    <location>
        <begin position="1"/>
        <end position="28"/>
    </location>
</feature>
<dbReference type="PANTHER" id="PTHR46825:SF7">
    <property type="entry name" value="D-ALANYL-D-ALANINE CARBOXYPEPTIDASE"/>
    <property type="match status" value="1"/>
</dbReference>
<evidence type="ECO:0000313" key="4">
    <source>
        <dbReference type="Proteomes" id="UP000033640"/>
    </source>
</evidence>
<feature type="chain" id="PRO_5002444992" evidence="1">
    <location>
        <begin position="29"/>
        <end position="428"/>
    </location>
</feature>
<dbReference type="RefSeq" id="WP_045278360.1">
    <property type="nucleotide sequence ID" value="NZ_CAKKLT010000019.1"/>
</dbReference>
<accession>A0A0F0LAN5</accession>
<evidence type="ECO:0000313" key="3">
    <source>
        <dbReference type="EMBL" id="KJL30178.1"/>
    </source>
</evidence>
<dbReference type="InterPro" id="IPR050491">
    <property type="entry name" value="AmpC-like"/>
</dbReference>
<name>A0A0F0LAN5_9MICO</name>
<dbReference type="EMBL" id="JYIW01000020">
    <property type="protein sequence ID" value="KJL30178.1"/>
    <property type="molecule type" value="Genomic_DNA"/>
</dbReference>
<dbReference type="Proteomes" id="UP000033640">
    <property type="component" value="Unassembled WGS sequence"/>
</dbReference>
<dbReference type="PATRIC" id="fig|82380.11.peg.959"/>
<dbReference type="PROSITE" id="PS51257">
    <property type="entry name" value="PROKAR_LIPOPROTEIN"/>
    <property type="match status" value="1"/>
</dbReference>
<gene>
    <name evidence="3" type="primary">ampH</name>
    <name evidence="3" type="ORF">RS83_00928</name>
</gene>
<keyword evidence="1" id="KW-0732">Signal</keyword>
<keyword evidence="3" id="KW-0645">Protease</keyword>
<protein>
    <submittedName>
        <fullName evidence="3">D-alanyl-D-alanine-carboxypeptidase/endopeptidase AmpH</fullName>
        <ecNumber evidence="3">3.4.-.-</ecNumber>
    </submittedName>
</protein>
<feature type="domain" description="Beta-lactamase-related" evidence="2">
    <location>
        <begin position="59"/>
        <end position="372"/>
    </location>
</feature>
<dbReference type="Gene3D" id="3.40.710.10">
    <property type="entry name" value="DD-peptidase/beta-lactamase superfamily"/>
    <property type="match status" value="1"/>
</dbReference>
<keyword evidence="3" id="KW-0378">Hydrolase</keyword>
<dbReference type="InterPro" id="IPR001466">
    <property type="entry name" value="Beta-lactam-related"/>
</dbReference>